<dbReference type="Proteomes" id="UP000076004">
    <property type="component" value="Chromosome 14"/>
</dbReference>
<evidence type="ECO:0000313" key="3">
    <source>
        <dbReference type="Proteomes" id="UP000076004"/>
    </source>
</evidence>
<sequence>MKNNFYMNVADDMHSHLRQDEMLKFTVNSISKGGCNRVLVMPNTTPIISSCKDAKEYLYKLRKYDDGIHYLMTLYLNKDTNEYDILSNYQECNLQGVKVYPSNVTTNSSQGITSLEPYYKVFNVLEKLNKSVHIHCEEPNINPLYAEERYLPHIHDLAVKFPKLNIVLEHISSSESINVIKQFSNVAGTITPHHLYLTIDDVVNMDIYDRSIDTTSIEKYIKNKYHYCKPLPKLLEDKIALQNVIKEDFPRVFLGSDSAPHYKFMKCNPHYKPGIYTQPFLVNYVAHILNKFDALDKIENFTSKNASVFLNLRDKKEISDYYLYVHKRPFKLPYDYNGVVPFMSGETLDYNIQPVYRF</sequence>
<dbReference type="AlphaFoldDB" id="A0A151LBI7"/>
<dbReference type="KEGG" id="pgab:PGSY75_1472900"/>
<dbReference type="GO" id="GO:0004151">
    <property type="term" value="F:dihydroorotase activity"/>
    <property type="evidence" value="ECO:0007669"/>
    <property type="project" value="InterPro"/>
</dbReference>
<proteinExistence type="inferred from homology"/>
<dbReference type="Proteomes" id="UP000831156">
    <property type="component" value="Chromosome 14"/>
</dbReference>
<name>A0A151LBI7_9APIC</name>
<dbReference type="InterPro" id="IPR032466">
    <property type="entry name" value="Metal_Hydrolase"/>
</dbReference>
<dbReference type="VEuPathDB" id="PlasmoDB:PGABG01_1471600"/>
<dbReference type="SUPFAM" id="SSF51556">
    <property type="entry name" value="Metallo-dependent hydrolases"/>
    <property type="match status" value="1"/>
</dbReference>
<dbReference type="PANTHER" id="PTHR43137:SF1">
    <property type="entry name" value="DIHYDROOROTASE"/>
    <property type="match status" value="1"/>
</dbReference>
<reference evidence="1 3" key="1">
    <citation type="journal article" date="2016" name="Nat. Commun.">
        <title>Genomes of cryptic chimpanzee Plasmodium species reveal key evolutionary events leading to human malaria.</title>
        <authorList>
            <person name="Sundararaman S.A."/>
            <person name="Plenderleith L.J."/>
            <person name="Liu W."/>
            <person name="Loy D.E."/>
            <person name="Learn G.H."/>
            <person name="Li Y."/>
            <person name="Shaw K.S."/>
            <person name="Ayouba A."/>
            <person name="Peeters M."/>
            <person name="Speede S."/>
            <person name="Shaw G.M."/>
            <person name="Bushman F.D."/>
            <person name="Brisson D."/>
            <person name="Rayner J.C."/>
            <person name="Sharp P.M."/>
            <person name="Hahn B.H."/>
        </authorList>
    </citation>
    <scope>NUCLEOTIDE SEQUENCE [LARGE SCALE GENOMIC DNA]</scope>
    <source>
        <strain evidence="1 3">SY75</strain>
    </source>
</reference>
<evidence type="ECO:0000313" key="2">
    <source>
        <dbReference type="EMBL" id="SOV19861.1"/>
    </source>
</evidence>
<dbReference type="GO" id="GO:0005737">
    <property type="term" value="C:cytoplasm"/>
    <property type="evidence" value="ECO:0007669"/>
    <property type="project" value="TreeGrafter"/>
</dbReference>
<reference evidence="2" key="2">
    <citation type="submission" date="2016-09" db="EMBL/GenBank/DDBJ databases">
        <authorList>
            <consortium name="Pathogen Informatics"/>
            <person name="Sun Q."/>
            <person name="Inoue M."/>
        </authorList>
    </citation>
    <scope>NUCLEOTIDE SEQUENCE</scope>
</reference>
<gene>
    <name evidence="2" type="ORF">PGABG01_1471600</name>
    <name evidence="1" type="ORF">PGSY75_1472900</name>
</gene>
<dbReference type="VEuPathDB" id="PlasmoDB:PGSY75_1472900"/>
<dbReference type="OrthoDB" id="1670005at2759"/>
<dbReference type="EMBL" id="LT969437">
    <property type="protein sequence ID" value="SOV19861.1"/>
    <property type="molecule type" value="Genomic_DNA"/>
</dbReference>
<dbReference type="Gene3D" id="3.20.20.140">
    <property type="entry name" value="Metal-dependent hydrolases"/>
    <property type="match status" value="1"/>
</dbReference>
<organism evidence="1 3">
    <name type="scientific">Plasmodium gaboni</name>
    <dbReference type="NCBI Taxonomy" id="647221"/>
    <lineage>
        <taxon>Eukaryota</taxon>
        <taxon>Sar</taxon>
        <taxon>Alveolata</taxon>
        <taxon>Apicomplexa</taxon>
        <taxon>Aconoidasida</taxon>
        <taxon>Haemosporida</taxon>
        <taxon>Plasmodiidae</taxon>
        <taxon>Plasmodium</taxon>
        <taxon>Plasmodium (Laverania)</taxon>
    </lineage>
</organism>
<evidence type="ECO:0000313" key="4">
    <source>
        <dbReference type="Proteomes" id="UP000831156"/>
    </source>
</evidence>
<protein>
    <submittedName>
        <fullName evidence="2">Dihydroorotase, putative</fullName>
    </submittedName>
    <submittedName>
        <fullName evidence="1">Putative dihydroorotase</fullName>
    </submittedName>
</protein>
<dbReference type="PIRSF" id="PIRSF001237">
    <property type="entry name" value="DHOdimr"/>
    <property type="match status" value="1"/>
</dbReference>
<evidence type="ECO:0000313" key="1">
    <source>
        <dbReference type="EMBL" id="KYN96312.1"/>
    </source>
</evidence>
<accession>A0A151LBI7</accession>
<dbReference type="UniPathway" id="UPA00070">
    <property type="reaction ID" value="UER00117"/>
</dbReference>
<dbReference type="HAMAP" id="MF_00219">
    <property type="entry name" value="PyrC_classII"/>
    <property type="match status" value="1"/>
</dbReference>
<dbReference type="EMBL" id="LVLB01000015">
    <property type="protein sequence ID" value="KYN96312.1"/>
    <property type="molecule type" value="Genomic_DNA"/>
</dbReference>
<dbReference type="GO" id="GO:0044205">
    <property type="term" value="P:'de novo' UMP biosynthetic process"/>
    <property type="evidence" value="ECO:0007669"/>
    <property type="project" value="UniProtKB-UniPathway"/>
</dbReference>
<dbReference type="InterPro" id="IPR004721">
    <property type="entry name" value="DHOdimr"/>
</dbReference>
<keyword evidence="4" id="KW-1185">Reference proteome</keyword>
<dbReference type="GeneID" id="29779007"/>
<dbReference type="RefSeq" id="XP_018639778.1">
    <property type="nucleotide sequence ID" value="XM_018788406.1"/>
</dbReference>
<dbReference type="GO" id="GO:0006207">
    <property type="term" value="P:'de novo' pyrimidine nucleobase biosynthetic process"/>
    <property type="evidence" value="ECO:0007669"/>
    <property type="project" value="TreeGrafter"/>
</dbReference>
<dbReference type="PANTHER" id="PTHR43137">
    <property type="entry name" value="DIHYDROOROTASE"/>
    <property type="match status" value="1"/>
</dbReference>